<dbReference type="RefSeq" id="WP_337310077.1">
    <property type="nucleotide sequence ID" value="NZ_JAEKNS010000053.1"/>
</dbReference>
<protein>
    <submittedName>
        <fullName evidence="1">DUF4242 domain-containing protein</fullName>
    </submittedName>
</protein>
<dbReference type="EMBL" id="JAEKNS010000053">
    <property type="protein sequence ID" value="MBJ7594139.1"/>
    <property type="molecule type" value="Genomic_DNA"/>
</dbReference>
<dbReference type="InterPro" id="IPR025336">
    <property type="entry name" value="SCO4226-like"/>
</dbReference>
<dbReference type="Gene3D" id="3.30.70.3090">
    <property type="entry name" value="ORF SCO4226, nickel-binding ferredoxin-like monomer"/>
    <property type="match status" value="1"/>
</dbReference>
<comment type="caution">
    <text evidence="2">The sequence shown here is derived from an EMBL/GenBank/DDBJ whole genome shotgun (WGS) entry which is preliminary data.</text>
</comment>
<reference evidence="1 4" key="3">
    <citation type="submission" date="2020-10" db="EMBL/GenBank/DDBJ databases">
        <title>Ca. Dormibacterota MAGs.</title>
        <authorList>
            <person name="Montgomery K."/>
        </authorList>
    </citation>
    <scope>NUCLEOTIDE SEQUENCE [LARGE SCALE GENOMIC DNA]</scope>
    <source>
        <strain evidence="1">SC8812_S17_18</strain>
    </source>
</reference>
<reference evidence="2 3" key="1">
    <citation type="journal article" date="2017" name="Nature">
        <title>Atmospheric trace gases support primary production in Antarctic desert surface soil.</title>
        <authorList>
            <person name="Ji M."/>
            <person name="Greening C."/>
            <person name="Vanwonterghem I."/>
            <person name="Carere C.R."/>
            <person name="Bay S.K."/>
            <person name="Steen J.A."/>
            <person name="Montgomery K."/>
            <person name="Lines T."/>
            <person name="Beardall J."/>
            <person name="van Dorst J."/>
            <person name="Snape I."/>
            <person name="Stott M.B."/>
            <person name="Hugenholtz P."/>
            <person name="Ferrari B.C."/>
        </authorList>
    </citation>
    <scope>NUCLEOTIDE SEQUENCE [LARGE SCALE GENOMIC DNA]</scope>
    <source>
        <strain evidence="2">RRmetagenome_bin12</strain>
    </source>
</reference>
<dbReference type="InterPro" id="IPR042557">
    <property type="entry name" value="SCO4226"/>
</dbReference>
<dbReference type="AlphaFoldDB" id="A0A2W5ZGC5"/>
<evidence type="ECO:0000313" key="1">
    <source>
        <dbReference type="EMBL" id="MBJ7594139.1"/>
    </source>
</evidence>
<name>A0A2W5ZGC5_9BACT</name>
<dbReference type="Proteomes" id="UP000248724">
    <property type="component" value="Unassembled WGS sequence"/>
</dbReference>
<organism evidence="2 3">
    <name type="scientific">Candidatus Aeolococcus gillhamiae</name>
    <dbReference type="NCBI Taxonomy" id="3127015"/>
    <lineage>
        <taxon>Bacteria</taxon>
        <taxon>Bacillati</taxon>
        <taxon>Candidatus Dormiibacterota</taxon>
        <taxon>Candidatus Dormibacteria</taxon>
        <taxon>Candidatus Aeolococcales</taxon>
        <taxon>Candidatus Aeolococcaceae</taxon>
        <taxon>Candidatus Aeolococcus</taxon>
    </lineage>
</organism>
<reference evidence="2" key="2">
    <citation type="submission" date="2018-05" db="EMBL/GenBank/DDBJ databases">
        <authorList>
            <person name="Ferrari B."/>
        </authorList>
    </citation>
    <scope>NUCLEOTIDE SEQUENCE</scope>
    <source>
        <strain evidence="2">RRmetagenome_bin12</strain>
    </source>
</reference>
<sequence>MPQFMDFHDDMKLPEDAVRQITDEAKAGKSDQFGVRQVELFHNPEGKVYCLLDAPDEEAVRQHHAALGVPCGDVHPVTGIM</sequence>
<accession>A0A2W5ZGC5</accession>
<dbReference type="Proteomes" id="UP000606991">
    <property type="component" value="Unassembled WGS sequence"/>
</dbReference>
<dbReference type="EMBL" id="QHBU01000084">
    <property type="protein sequence ID" value="PZR82055.1"/>
    <property type="molecule type" value="Genomic_DNA"/>
</dbReference>
<evidence type="ECO:0000313" key="2">
    <source>
        <dbReference type="EMBL" id="PZR82055.1"/>
    </source>
</evidence>
<dbReference type="Pfam" id="PF14026">
    <property type="entry name" value="SCO4226-like"/>
    <property type="match status" value="1"/>
</dbReference>
<accession>A0A934N5B9</accession>
<proteinExistence type="predicted"/>
<gene>
    <name evidence="2" type="ORF">DLM65_04705</name>
    <name evidence="1" type="ORF">JF886_04625</name>
</gene>
<evidence type="ECO:0000313" key="3">
    <source>
        <dbReference type="Proteomes" id="UP000248724"/>
    </source>
</evidence>
<evidence type="ECO:0000313" key="4">
    <source>
        <dbReference type="Proteomes" id="UP000606991"/>
    </source>
</evidence>